<evidence type="ECO:0000256" key="4">
    <source>
        <dbReference type="ARBA" id="ARBA00022679"/>
    </source>
</evidence>
<dbReference type="SUPFAM" id="SSF54211">
    <property type="entry name" value="Ribosomal protein S5 domain 2-like"/>
    <property type="match status" value="1"/>
</dbReference>
<dbReference type="InterPro" id="IPR013750">
    <property type="entry name" value="GHMP_kinase_C_dom"/>
</dbReference>
<dbReference type="GO" id="GO:0019288">
    <property type="term" value="P:isopentenyl diphosphate biosynthetic process, methylerythritol 4-phosphate pathway"/>
    <property type="evidence" value="ECO:0007669"/>
    <property type="project" value="UniProtKB-UniRule"/>
</dbReference>
<dbReference type="UniPathway" id="UPA00056">
    <property type="reaction ID" value="UER00094"/>
</dbReference>
<evidence type="ECO:0000259" key="10">
    <source>
        <dbReference type="Pfam" id="PF00288"/>
    </source>
</evidence>
<keyword evidence="4 9" id="KW-0808">Transferase</keyword>
<keyword evidence="7 9" id="KW-0067">ATP-binding</keyword>
<dbReference type="PANTHER" id="PTHR43527">
    <property type="entry name" value="4-DIPHOSPHOCYTIDYL-2-C-METHYL-D-ERYTHRITOL KINASE, CHLOROPLASTIC"/>
    <property type="match status" value="1"/>
</dbReference>
<keyword evidence="6 9" id="KW-0418">Kinase</keyword>
<evidence type="ECO:0000313" key="13">
    <source>
        <dbReference type="Proteomes" id="UP000254777"/>
    </source>
</evidence>
<dbReference type="GO" id="GO:0005524">
    <property type="term" value="F:ATP binding"/>
    <property type="evidence" value="ECO:0007669"/>
    <property type="project" value="UniProtKB-UniRule"/>
</dbReference>
<evidence type="ECO:0000259" key="11">
    <source>
        <dbReference type="Pfam" id="PF08544"/>
    </source>
</evidence>
<feature type="domain" description="GHMP kinase N-terminal" evidence="10">
    <location>
        <begin position="58"/>
        <end position="135"/>
    </location>
</feature>
<comment type="catalytic activity">
    <reaction evidence="9">
        <text>4-CDP-2-C-methyl-D-erythritol + ATP = 4-CDP-2-C-methyl-D-erythritol 2-phosphate + ADP + H(+)</text>
        <dbReference type="Rhea" id="RHEA:18437"/>
        <dbReference type="ChEBI" id="CHEBI:15378"/>
        <dbReference type="ChEBI" id="CHEBI:30616"/>
        <dbReference type="ChEBI" id="CHEBI:57823"/>
        <dbReference type="ChEBI" id="CHEBI:57919"/>
        <dbReference type="ChEBI" id="CHEBI:456216"/>
        <dbReference type="EC" id="2.7.1.148"/>
    </reaction>
</comment>
<dbReference type="NCBIfam" id="TIGR00154">
    <property type="entry name" value="ispE"/>
    <property type="match status" value="1"/>
</dbReference>
<gene>
    <name evidence="9 12" type="primary">ispE</name>
    <name evidence="12" type="ORF">NCTC11088_01540</name>
</gene>
<sequence>MVKSYAKINLSLDVVSKREDGYHNIASIMQRIDIYDEMEIEKSDVFKFFSDMELPDENTVTKAYKIITEYIGRELPVGIKLYKKIPTGAGLAGGSANAATLFEEINRIYNLNLNTDELRELGVKVGADVPFMIGGKTALCEGIGEAITDLDIDFKKLKALIVNPGFEVSSNEVYSNMNLKVDRVDFNSLIYALRNENLVEISKYLRNDMEDFVFKKYIEVENIKKEILKYTSATLMSGSGSTVYGLFDNEEALMKAYNNFREIYKNTYMVNLI</sequence>
<dbReference type="RefSeq" id="WP_004820983.1">
    <property type="nucleotide sequence ID" value="NZ_UGTH01000001.1"/>
</dbReference>
<feature type="active site" evidence="9">
    <location>
        <position position="128"/>
    </location>
</feature>
<protein>
    <recommendedName>
        <fullName evidence="3 9">4-diphosphocytidyl-2-C-methyl-D-erythritol kinase</fullName>
        <shortName evidence="9">CMK</shortName>
        <ecNumber evidence="2 9">2.7.1.148</ecNumber>
    </recommendedName>
    <alternativeName>
        <fullName evidence="8 9">4-(cytidine-5'-diphospho)-2-C-methyl-D-erythritol kinase</fullName>
    </alternativeName>
</protein>
<dbReference type="InterPro" id="IPR014721">
    <property type="entry name" value="Ribsml_uS5_D2-typ_fold_subgr"/>
</dbReference>
<feature type="domain" description="GHMP kinase C-terminal" evidence="11">
    <location>
        <begin position="190"/>
        <end position="265"/>
    </location>
</feature>
<dbReference type="GO" id="GO:0050515">
    <property type="term" value="F:4-(cytidine 5'-diphospho)-2-C-methyl-D-erythritol kinase activity"/>
    <property type="evidence" value="ECO:0007669"/>
    <property type="project" value="UniProtKB-UniRule"/>
</dbReference>
<dbReference type="InterPro" id="IPR020568">
    <property type="entry name" value="Ribosomal_Su5_D2-typ_SF"/>
</dbReference>
<dbReference type="HAMAP" id="MF_00061">
    <property type="entry name" value="IspE"/>
    <property type="match status" value="1"/>
</dbReference>
<evidence type="ECO:0000256" key="8">
    <source>
        <dbReference type="ARBA" id="ARBA00032554"/>
    </source>
</evidence>
<keyword evidence="9" id="KW-0414">Isoprene biosynthesis</keyword>
<dbReference type="EMBL" id="UGTH01000001">
    <property type="protein sequence ID" value="SUB75738.1"/>
    <property type="molecule type" value="Genomic_DNA"/>
</dbReference>
<feature type="active site" evidence="9">
    <location>
        <position position="7"/>
    </location>
</feature>
<dbReference type="Gene3D" id="3.30.70.890">
    <property type="entry name" value="GHMP kinase, C-terminal domain"/>
    <property type="match status" value="1"/>
</dbReference>
<dbReference type="Pfam" id="PF00288">
    <property type="entry name" value="GHMP_kinases_N"/>
    <property type="match status" value="1"/>
</dbReference>
<proteinExistence type="inferred from homology"/>
<dbReference type="PIRSF" id="PIRSF010376">
    <property type="entry name" value="IspE"/>
    <property type="match status" value="1"/>
</dbReference>
<accession>A0A379DCL4</accession>
<dbReference type="Gene3D" id="3.30.230.10">
    <property type="match status" value="1"/>
</dbReference>
<dbReference type="InterPro" id="IPR004424">
    <property type="entry name" value="IspE"/>
</dbReference>
<dbReference type="GO" id="GO:0016114">
    <property type="term" value="P:terpenoid biosynthetic process"/>
    <property type="evidence" value="ECO:0007669"/>
    <property type="project" value="UniProtKB-UniRule"/>
</dbReference>
<dbReference type="AlphaFoldDB" id="A0A379DCL4"/>
<evidence type="ECO:0000256" key="6">
    <source>
        <dbReference type="ARBA" id="ARBA00022777"/>
    </source>
</evidence>
<dbReference type="EC" id="2.7.1.148" evidence="2 9"/>
<evidence type="ECO:0000256" key="7">
    <source>
        <dbReference type="ARBA" id="ARBA00022840"/>
    </source>
</evidence>
<evidence type="ECO:0000256" key="5">
    <source>
        <dbReference type="ARBA" id="ARBA00022741"/>
    </source>
</evidence>
<comment type="function">
    <text evidence="9">Catalyzes the phosphorylation of the position 2 hydroxy group of 4-diphosphocytidyl-2C-methyl-D-erythritol.</text>
</comment>
<feature type="binding site" evidence="9">
    <location>
        <begin position="86"/>
        <end position="96"/>
    </location>
    <ligand>
        <name>ATP</name>
        <dbReference type="ChEBI" id="CHEBI:30616"/>
    </ligand>
</feature>
<keyword evidence="5 9" id="KW-0547">Nucleotide-binding</keyword>
<dbReference type="InterPro" id="IPR006204">
    <property type="entry name" value="GHMP_kinase_N_dom"/>
</dbReference>
<evidence type="ECO:0000256" key="2">
    <source>
        <dbReference type="ARBA" id="ARBA00012052"/>
    </source>
</evidence>
<dbReference type="Pfam" id="PF08544">
    <property type="entry name" value="GHMP_kinases_C"/>
    <property type="match status" value="1"/>
</dbReference>
<dbReference type="InterPro" id="IPR036554">
    <property type="entry name" value="GHMP_kinase_C_sf"/>
</dbReference>
<organism evidence="12 13">
    <name type="scientific">Peptoniphilus indolicus</name>
    <dbReference type="NCBI Taxonomy" id="33030"/>
    <lineage>
        <taxon>Bacteria</taxon>
        <taxon>Bacillati</taxon>
        <taxon>Bacillota</taxon>
        <taxon>Tissierellia</taxon>
        <taxon>Tissierellales</taxon>
        <taxon>Peptoniphilaceae</taxon>
        <taxon>Peptoniphilus</taxon>
    </lineage>
</organism>
<dbReference type="SUPFAM" id="SSF55060">
    <property type="entry name" value="GHMP Kinase, C-terminal domain"/>
    <property type="match status" value="1"/>
</dbReference>
<evidence type="ECO:0000256" key="3">
    <source>
        <dbReference type="ARBA" id="ARBA00017473"/>
    </source>
</evidence>
<evidence type="ECO:0000256" key="9">
    <source>
        <dbReference type="HAMAP-Rule" id="MF_00061"/>
    </source>
</evidence>
<comment type="pathway">
    <text evidence="9">Isoprenoid biosynthesis; isopentenyl diphosphate biosynthesis via DXP pathway; isopentenyl diphosphate from 1-deoxy-D-xylulose 5-phosphate: step 3/6.</text>
</comment>
<comment type="similarity">
    <text evidence="1 9">Belongs to the GHMP kinase family. IspE subfamily.</text>
</comment>
<dbReference type="PANTHER" id="PTHR43527:SF2">
    <property type="entry name" value="4-DIPHOSPHOCYTIDYL-2-C-METHYL-D-ERYTHRITOL KINASE, CHLOROPLASTIC"/>
    <property type="match status" value="1"/>
</dbReference>
<name>A0A379DCL4_9FIRM</name>
<evidence type="ECO:0000313" key="12">
    <source>
        <dbReference type="EMBL" id="SUB75738.1"/>
    </source>
</evidence>
<dbReference type="Proteomes" id="UP000254777">
    <property type="component" value="Unassembled WGS sequence"/>
</dbReference>
<reference evidence="12 13" key="1">
    <citation type="submission" date="2018-06" db="EMBL/GenBank/DDBJ databases">
        <authorList>
            <consortium name="Pathogen Informatics"/>
            <person name="Doyle S."/>
        </authorList>
    </citation>
    <scope>NUCLEOTIDE SEQUENCE [LARGE SCALE GENOMIC DNA]</scope>
    <source>
        <strain evidence="12 13">NCTC11088</strain>
    </source>
</reference>
<evidence type="ECO:0000256" key="1">
    <source>
        <dbReference type="ARBA" id="ARBA00009684"/>
    </source>
</evidence>